<evidence type="ECO:0000259" key="1">
    <source>
        <dbReference type="Pfam" id="PF04296"/>
    </source>
</evidence>
<accession>A0A6J5ZN61</accession>
<proteinExistence type="predicted"/>
<sequence>MSSDLIRVVLVAGVLTPSKSSQGRGAWLHIGCVRQAIARQSFRATFKSHEKFDAQELENLLNELDAKDMTQK</sequence>
<dbReference type="AlphaFoldDB" id="A0A6J5ZN61"/>
<gene>
    <name evidence="2" type="ORF">UFOPK3775_01018</name>
</gene>
<evidence type="ECO:0000313" key="2">
    <source>
        <dbReference type="EMBL" id="CAB4342287.1"/>
    </source>
</evidence>
<dbReference type="SUPFAM" id="SSF64376">
    <property type="entry name" value="YlxR-like"/>
    <property type="match status" value="1"/>
</dbReference>
<organism evidence="2">
    <name type="scientific">freshwater metagenome</name>
    <dbReference type="NCBI Taxonomy" id="449393"/>
    <lineage>
        <taxon>unclassified sequences</taxon>
        <taxon>metagenomes</taxon>
        <taxon>ecological metagenomes</taxon>
    </lineage>
</organism>
<dbReference type="EMBL" id="CAESAK010000158">
    <property type="protein sequence ID" value="CAB4342287.1"/>
    <property type="molecule type" value="Genomic_DNA"/>
</dbReference>
<protein>
    <submittedName>
        <fullName evidence="2">Unannotated protein</fullName>
    </submittedName>
</protein>
<dbReference type="Gene3D" id="3.30.1230.10">
    <property type="entry name" value="YlxR-like"/>
    <property type="match status" value="1"/>
</dbReference>
<dbReference type="InterPro" id="IPR007393">
    <property type="entry name" value="YlxR_dom"/>
</dbReference>
<dbReference type="Pfam" id="PF04296">
    <property type="entry name" value="YlxR"/>
    <property type="match status" value="1"/>
</dbReference>
<dbReference type="InterPro" id="IPR035931">
    <property type="entry name" value="YlxR-like_sf"/>
</dbReference>
<name>A0A6J5ZN61_9ZZZZ</name>
<feature type="domain" description="YlxR" evidence="1">
    <location>
        <begin position="3"/>
        <end position="55"/>
    </location>
</feature>
<reference evidence="2" key="1">
    <citation type="submission" date="2020-05" db="EMBL/GenBank/DDBJ databases">
        <authorList>
            <person name="Chiriac C."/>
            <person name="Salcher M."/>
            <person name="Ghai R."/>
            <person name="Kavagutti S V."/>
        </authorList>
    </citation>
    <scope>NUCLEOTIDE SEQUENCE</scope>
</reference>